<reference evidence="1" key="1">
    <citation type="submission" date="2022-05" db="EMBL/GenBank/DDBJ databases">
        <title>The Musa troglodytarum L. genome provides insights into the mechanism of non-climacteric behaviour and enrichment of carotenoids.</title>
        <authorList>
            <person name="Wang J."/>
        </authorList>
    </citation>
    <scope>NUCLEOTIDE SEQUENCE</scope>
    <source>
        <tissue evidence="1">Leaf</tissue>
    </source>
</reference>
<dbReference type="AlphaFoldDB" id="A0A9E7G5I8"/>
<protein>
    <submittedName>
        <fullName evidence="1">Uncharacterized protein</fullName>
    </submittedName>
</protein>
<evidence type="ECO:0000313" key="2">
    <source>
        <dbReference type="Proteomes" id="UP001055439"/>
    </source>
</evidence>
<evidence type="ECO:0000313" key="1">
    <source>
        <dbReference type="EMBL" id="URE08759.1"/>
    </source>
</evidence>
<keyword evidence="2" id="KW-1185">Reference proteome</keyword>
<sequence>MPDSSSVRLEDGANSIEERGLWIFLGPFLGRRKKANRPGRWWLHLVCKYMATIDSGAREGVVVVGPYLPVDSPWPVDRWIAGHMFRSSGRWFTICGCTPGKPYADIQC</sequence>
<proteinExistence type="predicted"/>
<dbReference type="EMBL" id="CP097508">
    <property type="protein sequence ID" value="URE08759.1"/>
    <property type="molecule type" value="Genomic_DNA"/>
</dbReference>
<gene>
    <name evidence="1" type="ORF">MUK42_07190</name>
</gene>
<organism evidence="1 2">
    <name type="scientific">Musa troglodytarum</name>
    <name type="common">fe'i banana</name>
    <dbReference type="NCBI Taxonomy" id="320322"/>
    <lineage>
        <taxon>Eukaryota</taxon>
        <taxon>Viridiplantae</taxon>
        <taxon>Streptophyta</taxon>
        <taxon>Embryophyta</taxon>
        <taxon>Tracheophyta</taxon>
        <taxon>Spermatophyta</taxon>
        <taxon>Magnoliopsida</taxon>
        <taxon>Liliopsida</taxon>
        <taxon>Zingiberales</taxon>
        <taxon>Musaceae</taxon>
        <taxon>Musa</taxon>
    </lineage>
</organism>
<name>A0A9E7G5I8_9LILI</name>
<accession>A0A9E7G5I8</accession>
<dbReference type="Proteomes" id="UP001055439">
    <property type="component" value="Chromosome 6"/>
</dbReference>